<dbReference type="Proteomes" id="UP000588604">
    <property type="component" value="Unassembled WGS sequence"/>
</dbReference>
<dbReference type="AlphaFoldDB" id="A0A841MP02"/>
<name>A0A841MP02_9BACT</name>
<dbReference type="PANTHER" id="PTHR33428">
    <property type="entry name" value="CHLOROPHYLLASE-2, CHLOROPLASTIC"/>
    <property type="match status" value="1"/>
</dbReference>
<dbReference type="PANTHER" id="PTHR33428:SF14">
    <property type="entry name" value="CARBOXYLESTERASE TYPE B DOMAIN-CONTAINING PROTEIN"/>
    <property type="match status" value="1"/>
</dbReference>
<protein>
    <submittedName>
        <fullName evidence="3">Dienelactone hydrolase/uncharacterized membrane protein YhdT</fullName>
    </submittedName>
</protein>
<keyword evidence="2" id="KW-0812">Transmembrane</keyword>
<evidence type="ECO:0000313" key="3">
    <source>
        <dbReference type="EMBL" id="MBB6326484.1"/>
    </source>
</evidence>
<dbReference type="EMBL" id="JACIJO010000002">
    <property type="protein sequence ID" value="MBB6326484.1"/>
    <property type="molecule type" value="Genomic_DNA"/>
</dbReference>
<dbReference type="InterPro" id="IPR029058">
    <property type="entry name" value="AB_hydrolase_fold"/>
</dbReference>
<comment type="caution">
    <text evidence="3">The sequence shown here is derived from an EMBL/GenBank/DDBJ whole genome shotgun (WGS) entry which is preliminary data.</text>
</comment>
<dbReference type="Gene3D" id="3.40.50.1820">
    <property type="entry name" value="alpha/beta hydrolase"/>
    <property type="match status" value="1"/>
</dbReference>
<sequence>MNLIKRKLKQAWLWVKAKIRLITPGNTSVKGAAIGLVLFSIGLMVIVSILRAISIRDPWFLVLNLLMMLAFVLAAFLVNWLIKLLFKAPKWYKIALLISIPLFVTIFFGNDKLILAAVLIPSFIGAAWFTFSKTGFKRLTTPKKVVFILGSLIGIAGLGAGIYYYSLKGLEMDEIENAAYYHDHDIPQIAGESPATPGSYSVKTFTYGSGKDKHRPEFGSEVTYKTDSVNGVAFLDDWDGFGGWWREKYWGFDSKALPINGRVWYPEGTGPFPLVLVVHGNHSMQDFSDPGYDYLGELMASRGMILASVDENFINGSWSDIFGGLSKENDARGWLLLEHLKVWDNWNASSDHPFSGKVDMSKIALIGHSRGGEAVAHAAMLNELDYYPDDATIKLGYHFDIQSIIAIAPVDGQYEPGQTRTKLKDIDYFTFHGSQDADVTSFMGSMQYERVTFEDSTYHFKTGLYIQGANHGQFNTSWGDNDTGNPLKGLLNLKQQLDEKTQQEIAKVYISAFLETTLKSKKDYLPLFLDHRAGKDWLPETIYLNQFEDSNTKYLVDFNEDFDVTTAKNDGHISGENLSVWRESEVKLNYQKKGTRAVFLGWNYEVEDSLKEEPIEEVVPDSLLASYSILPDLDKITLDSTSIFVFEMAESKESSNPKSGGKWVSNKENENSVNSDENEENLETNTESSNEEEEEEIDEEDDEEESEKEPEKPIDLRIVISDSSGKEASFLLSEFSALQRQIVVNTLKTDFLDGDGSSEIVFQKFVFGLAEMKAKNPDFDPYQIQSIKFVFDQMEKGVIVLNHVGFMKEINLVKLE</sequence>
<feature type="transmembrane region" description="Helical" evidence="2">
    <location>
        <begin position="59"/>
        <end position="82"/>
    </location>
</feature>
<evidence type="ECO:0000256" key="2">
    <source>
        <dbReference type="SAM" id="Phobius"/>
    </source>
</evidence>
<evidence type="ECO:0000313" key="4">
    <source>
        <dbReference type="Proteomes" id="UP000588604"/>
    </source>
</evidence>
<feature type="region of interest" description="Disordered" evidence="1">
    <location>
        <begin position="649"/>
        <end position="717"/>
    </location>
</feature>
<keyword evidence="3" id="KW-0378">Hydrolase</keyword>
<dbReference type="GO" id="GO:0016787">
    <property type="term" value="F:hydrolase activity"/>
    <property type="evidence" value="ECO:0007669"/>
    <property type="project" value="UniProtKB-KW"/>
</dbReference>
<keyword evidence="4" id="KW-1185">Reference proteome</keyword>
<feature type="compositionally biased region" description="Acidic residues" evidence="1">
    <location>
        <begin position="689"/>
        <end position="708"/>
    </location>
</feature>
<organism evidence="3 4">
    <name type="scientific">Algoriphagus iocasae</name>
    <dbReference type="NCBI Taxonomy" id="1836499"/>
    <lineage>
        <taxon>Bacteria</taxon>
        <taxon>Pseudomonadati</taxon>
        <taxon>Bacteroidota</taxon>
        <taxon>Cytophagia</taxon>
        <taxon>Cytophagales</taxon>
        <taxon>Cyclobacteriaceae</taxon>
        <taxon>Algoriphagus</taxon>
    </lineage>
</organism>
<proteinExistence type="predicted"/>
<feature type="transmembrane region" description="Helical" evidence="2">
    <location>
        <begin position="145"/>
        <end position="165"/>
    </location>
</feature>
<evidence type="ECO:0000256" key="1">
    <source>
        <dbReference type="SAM" id="MobiDB-lite"/>
    </source>
</evidence>
<dbReference type="InterPro" id="IPR017395">
    <property type="entry name" value="Chlorophyllase-like"/>
</dbReference>
<feature type="transmembrane region" description="Helical" evidence="2">
    <location>
        <begin position="114"/>
        <end position="133"/>
    </location>
</feature>
<keyword evidence="2" id="KW-0472">Membrane</keyword>
<feature type="transmembrane region" description="Helical" evidence="2">
    <location>
        <begin position="32"/>
        <end position="53"/>
    </location>
</feature>
<feature type="transmembrane region" description="Helical" evidence="2">
    <location>
        <begin position="91"/>
        <end position="108"/>
    </location>
</feature>
<dbReference type="Pfam" id="PF07224">
    <property type="entry name" value="Chlorophyllase"/>
    <property type="match status" value="1"/>
</dbReference>
<accession>A0A841MP02</accession>
<dbReference type="SUPFAM" id="SSF53474">
    <property type="entry name" value="alpha/beta-Hydrolases"/>
    <property type="match status" value="1"/>
</dbReference>
<keyword evidence="2" id="KW-1133">Transmembrane helix</keyword>
<reference evidence="3 4" key="1">
    <citation type="submission" date="2020-08" db="EMBL/GenBank/DDBJ databases">
        <title>Genomic Encyclopedia of Type Strains, Phase IV (KMG-IV): sequencing the most valuable type-strain genomes for metagenomic binning, comparative biology and taxonomic classification.</title>
        <authorList>
            <person name="Goeker M."/>
        </authorList>
    </citation>
    <scope>NUCLEOTIDE SEQUENCE [LARGE SCALE GENOMIC DNA]</scope>
    <source>
        <strain evidence="3 4">DSM 102044</strain>
    </source>
</reference>
<dbReference type="RefSeq" id="WP_184495082.1">
    <property type="nucleotide sequence ID" value="NZ_JACIJO010000002.1"/>
</dbReference>
<gene>
    <name evidence="3" type="ORF">FHS59_002112</name>
</gene>